<protein>
    <submittedName>
        <fullName evidence="1">Osmotically inducible protein OsmC</fullName>
    </submittedName>
</protein>
<dbReference type="InterPro" id="IPR003718">
    <property type="entry name" value="OsmC/Ohr_fam"/>
</dbReference>
<dbReference type="InterPro" id="IPR015946">
    <property type="entry name" value="KH_dom-like_a/b"/>
</dbReference>
<dbReference type="OrthoDB" id="9811389at2"/>
<name>A0A2R4TC82_9ACTN</name>
<evidence type="ECO:0000313" key="2">
    <source>
        <dbReference type="Proteomes" id="UP000244201"/>
    </source>
</evidence>
<dbReference type="AlphaFoldDB" id="A0A2R4TC82"/>
<accession>A0A2R4TC82</accession>
<dbReference type="PANTHER" id="PTHR39624:SF2">
    <property type="entry name" value="OSMC-LIKE PROTEIN"/>
    <property type="match status" value="1"/>
</dbReference>
<proteinExistence type="predicted"/>
<dbReference type="Gene3D" id="3.30.300.20">
    <property type="match status" value="1"/>
</dbReference>
<sequence>MDDQARAGGGAALRSGAAAPQGRIDVTHVSGQSYAVFVRDHELTVDQPVDAGGSDEGPTPVELFVSSLASCAAYYAGRFLERQHLPNESLRVRAEFDMADDRPARVSAVRMRIELPEEIGTVRRRSLLAVVDHCTVHNSLRVPPEVSVGVG</sequence>
<dbReference type="SUPFAM" id="SSF82784">
    <property type="entry name" value="OsmC-like"/>
    <property type="match status" value="1"/>
</dbReference>
<dbReference type="Proteomes" id="UP000244201">
    <property type="component" value="Chromosome"/>
</dbReference>
<organism evidence="1 2">
    <name type="scientific">Streptomyces lunaelactis</name>
    <dbReference type="NCBI Taxonomy" id="1535768"/>
    <lineage>
        <taxon>Bacteria</taxon>
        <taxon>Bacillati</taxon>
        <taxon>Actinomycetota</taxon>
        <taxon>Actinomycetes</taxon>
        <taxon>Kitasatosporales</taxon>
        <taxon>Streptomycetaceae</taxon>
        <taxon>Streptomyces</taxon>
    </lineage>
</organism>
<dbReference type="PANTHER" id="PTHR39624">
    <property type="entry name" value="PROTEIN INVOLVED IN RIMO-MEDIATED BETA-METHYLTHIOLATION OF RIBOSOMAL PROTEIN S12 YCAO"/>
    <property type="match status" value="1"/>
</dbReference>
<dbReference type="KEGG" id="slk:SLUN_35385"/>
<dbReference type="EMBL" id="CP026304">
    <property type="protein sequence ID" value="AVZ76707.1"/>
    <property type="molecule type" value="Genomic_DNA"/>
</dbReference>
<dbReference type="Pfam" id="PF02566">
    <property type="entry name" value="OsmC"/>
    <property type="match status" value="1"/>
</dbReference>
<dbReference type="InterPro" id="IPR036102">
    <property type="entry name" value="OsmC/Ohrsf"/>
</dbReference>
<evidence type="ECO:0000313" key="1">
    <source>
        <dbReference type="EMBL" id="AVZ76707.1"/>
    </source>
</evidence>
<keyword evidence="2" id="KW-1185">Reference proteome</keyword>
<gene>
    <name evidence="1" type="ORF">SLUN_35385</name>
</gene>
<reference evidence="1 2" key="1">
    <citation type="submission" date="2018-01" db="EMBL/GenBank/DDBJ databases">
        <title>Complete genome sequence of Streptomyces lunaelactis MM109T, a Ferroverdin A producer isolated from cave moonmilk deposits.</title>
        <authorList>
            <person name="Naome A."/>
            <person name="Martinet L."/>
            <person name="Maciejewska M."/>
            <person name="Anderssen S."/>
            <person name="Adam D."/>
            <person name="Tenconi E."/>
            <person name="Deflandre B."/>
            <person name="Arguelles-Arias A."/>
            <person name="Calusinska M."/>
            <person name="Copieters W."/>
            <person name="Karim L."/>
            <person name="Hanikenne M."/>
            <person name="Baurain D."/>
            <person name="van Wezel G."/>
            <person name="Smargiasso N."/>
            <person name="de Pauw E."/>
            <person name="Delfosse P."/>
            <person name="Rigali S."/>
        </authorList>
    </citation>
    <scope>NUCLEOTIDE SEQUENCE [LARGE SCALE GENOMIC DNA]</scope>
    <source>
        <strain evidence="1 2">MM109</strain>
    </source>
</reference>